<comment type="caution">
    <text evidence="1">The sequence shown here is derived from an EMBL/GenBank/DDBJ whole genome shotgun (WGS) entry which is preliminary data.</text>
</comment>
<protein>
    <submittedName>
        <fullName evidence="1">Uncharacterized protein</fullName>
    </submittedName>
</protein>
<proteinExistence type="predicted"/>
<gene>
    <name evidence="1" type="ORF">HYFRA_00009626</name>
</gene>
<dbReference type="Proteomes" id="UP000696280">
    <property type="component" value="Unassembled WGS sequence"/>
</dbReference>
<sequence>MAYDWQYFDAYRLNVEIMNTFLVDTFGQKDYGVYLSNDYLGFWYERNLNEVGSPFFDFLHE</sequence>
<evidence type="ECO:0000313" key="2">
    <source>
        <dbReference type="Proteomes" id="UP000696280"/>
    </source>
</evidence>
<keyword evidence="2" id="KW-1185">Reference proteome</keyword>
<reference evidence="1" key="1">
    <citation type="submission" date="2021-07" db="EMBL/GenBank/DDBJ databases">
        <authorList>
            <person name="Durling M."/>
        </authorList>
    </citation>
    <scope>NUCLEOTIDE SEQUENCE</scope>
</reference>
<accession>A0A9N9PSH3</accession>
<name>A0A9N9PSH3_9HELO</name>
<organism evidence="1 2">
    <name type="scientific">Hymenoscyphus fraxineus</name>
    <dbReference type="NCBI Taxonomy" id="746836"/>
    <lineage>
        <taxon>Eukaryota</taxon>
        <taxon>Fungi</taxon>
        <taxon>Dikarya</taxon>
        <taxon>Ascomycota</taxon>
        <taxon>Pezizomycotina</taxon>
        <taxon>Leotiomycetes</taxon>
        <taxon>Helotiales</taxon>
        <taxon>Helotiaceae</taxon>
        <taxon>Hymenoscyphus</taxon>
    </lineage>
</organism>
<dbReference type="AlphaFoldDB" id="A0A9N9PSH3"/>
<dbReference type="EMBL" id="CAJVRL010000046">
    <property type="protein sequence ID" value="CAG8952522.1"/>
    <property type="molecule type" value="Genomic_DNA"/>
</dbReference>
<evidence type="ECO:0000313" key="1">
    <source>
        <dbReference type="EMBL" id="CAG8952522.1"/>
    </source>
</evidence>